<gene>
    <name evidence="1" type="ORF">SVUK_LOCUS16245</name>
</gene>
<evidence type="ECO:0000313" key="1">
    <source>
        <dbReference type="EMBL" id="VDM81247.1"/>
    </source>
</evidence>
<proteinExistence type="predicted"/>
<evidence type="ECO:0000313" key="2">
    <source>
        <dbReference type="Proteomes" id="UP000270094"/>
    </source>
</evidence>
<sequence length="130" mass="14841">MAKRRNITTISEMKQFLRKKEEDQMIYIHVDRNEPSLSGVGPKELCKTFLKQFKPIAVVLKKMCVKSGNSSLHQVDRNEPSLSGVGPKELCKTFLRQFKPIAVVLKKMCLKSGNSSLNQVRNIPISFELY</sequence>
<dbReference type="EMBL" id="UYYB01111996">
    <property type="protein sequence ID" value="VDM81247.1"/>
    <property type="molecule type" value="Genomic_DNA"/>
</dbReference>
<name>A0A3P7JY78_STRVU</name>
<dbReference type="AlphaFoldDB" id="A0A3P7JY78"/>
<keyword evidence="2" id="KW-1185">Reference proteome</keyword>
<organism evidence="1 2">
    <name type="scientific">Strongylus vulgaris</name>
    <name type="common">Blood worm</name>
    <dbReference type="NCBI Taxonomy" id="40348"/>
    <lineage>
        <taxon>Eukaryota</taxon>
        <taxon>Metazoa</taxon>
        <taxon>Ecdysozoa</taxon>
        <taxon>Nematoda</taxon>
        <taxon>Chromadorea</taxon>
        <taxon>Rhabditida</taxon>
        <taxon>Rhabditina</taxon>
        <taxon>Rhabditomorpha</taxon>
        <taxon>Strongyloidea</taxon>
        <taxon>Strongylidae</taxon>
        <taxon>Strongylus</taxon>
    </lineage>
</organism>
<protein>
    <submittedName>
        <fullName evidence="1">Uncharacterized protein</fullName>
    </submittedName>
</protein>
<reference evidence="1 2" key="1">
    <citation type="submission" date="2018-11" db="EMBL/GenBank/DDBJ databases">
        <authorList>
            <consortium name="Pathogen Informatics"/>
        </authorList>
    </citation>
    <scope>NUCLEOTIDE SEQUENCE [LARGE SCALE GENOMIC DNA]</scope>
</reference>
<dbReference type="Proteomes" id="UP000270094">
    <property type="component" value="Unassembled WGS sequence"/>
</dbReference>
<accession>A0A3P7JY78</accession>